<name>A0A137SX37_9BACT</name>
<keyword evidence="1" id="KW-1133">Transmembrane helix</keyword>
<evidence type="ECO:0000313" key="3">
    <source>
        <dbReference type="Proteomes" id="UP000070093"/>
    </source>
</evidence>
<evidence type="ECO:0000256" key="1">
    <source>
        <dbReference type="SAM" id="Phobius"/>
    </source>
</evidence>
<dbReference type="Proteomes" id="UP000070093">
    <property type="component" value="Unassembled WGS sequence"/>
</dbReference>
<dbReference type="PATRIC" id="fig|28125.4.peg.1292"/>
<keyword evidence="1" id="KW-0812">Transmembrane</keyword>
<organism evidence="2 3">
    <name type="scientific">Prevotella bivia</name>
    <dbReference type="NCBI Taxonomy" id="28125"/>
    <lineage>
        <taxon>Bacteria</taxon>
        <taxon>Pseudomonadati</taxon>
        <taxon>Bacteroidota</taxon>
        <taxon>Bacteroidia</taxon>
        <taxon>Bacteroidales</taxon>
        <taxon>Prevotellaceae</taxon>
        <taxon>Prevotella</taxon>
    </lineage>
</organism>
<protein>
    <submittedName>
        <fullName evidence="2">Uncharacterized protein</fullName>
    </submittedName>
</protein>
<dbReference type="AlphaFoldDB" id="A0A137SX37"/>
<keyword evidence="1" id="KW-0472">Membrane</keyword>
<reference evidence="2 3" key="1">
    <citation type="submission" date="2016-02" db="EMBL/GenBank/DDBJ databases">
        <authorList>
            <person name="Wen L."/>
            <person name="He K."/>
            <person name="Yang H."/>
        </authorList>
    </citation>
    <scope>NUCLEOTIDE SEQUENCE [LARGE SCALE GENOMIC DNA]</scope>
    <source>
        <strain evidence="2 3">GED7880</strain>
    </source>
</reference>
<evidence type="ECO:0000313" key="2">
    <source>
        <dbReference type="EMBL" id="KXO16959.1"/>
    </source>
</evidence>
<feature type="transmembrane region" description="Helical" evidence="1">
    <location>
        <begin position="21"/>
        <end position="44"/>
    </location>
</feature>
<proteinExistence type="predicted"/>
<dbReference type="EMBL" id="LTAG01000058">
    <property type="protein sequence ID" value="KXO16959.1"/>
    <property type="molecule type" value="Genomic_DNA"/>
</dbReference>
<comment type="caution">
    <text evidence="2">The sequence shown here is derived from an EMBL/GenBank/DDBJ whole genome shotgun (WGS) entry which is preliminary data.</text>
</comment>
<accession>A0A137SX37</accession>
<gene>
    <name evidence="2" type="ORF">HMPREF3202_01306</name>
</gene>
<sequence length="45" mass="5287">MCLFALVAYSFKEKEKKPRKFSICVAFTIIQKDVFALSLFYLFVC</sequence>